<comment type="subcellular location">
    <subcellularLocation>
        <location evidence="1">Cell membrane</location>
        <topology evidence="1">Multi-pass membrane protein</topology>
    </subcellularLocation>
</comment>
<keyword evidence="14" id="KW-1185">Reference proteome</keyword>
<feature type="transmembrane region" description="Helical" evidence="10">
    <location>
        <begin position="12"/>
        <end position="30"/>
    </location>
</feature>
<dbReference type="Pfam" id="PF00015">
    <property type="entry name" value="MCPsignal"/>
    <property type="match status" value="1"/>
</dbReference>
<dbReference type="RefSeq" id="WP_406767939.1">
    <property type="nucleotide sequence ID" value="NZ_JBJHZZ010000001.1"/>
</dbReference>
<keyword evidence="2" id="KW-1003">Cell membrane</keyword>
<dbReference type="CDD" id="cd11386">
    <property type="entry name" value="MCP_signal"/>
    <property type="match status" value="1"/>
</dbReference>
<dbReference type="PANTHER" id="PTHR32089:SF112">
    <property type="entry name" value="LYSOZYME-LIKE PROTEIN-RELATED"/>
    <property type="match status" value="1"/>
</dbReference>
<evidence type="ECO:0000256" key="5">
    <source>
        <dbReference type="ARBA" id="ARBA00022989"/>
    </source>
</evidence>
<name>A0ABW8T0M7_9CLOT</name>
<dbReference type="CDD" id="cd06225">
    <property type="entry name" value="HAMP"/>
    <property type="match status" value="1"/>
</dbReference>
<evidence type="ECO:0000256" key="8">
    <source>
        <dbReference type="ARBA" id="ARBA00029447"/>
    </source>
</evidence>
<dbReference type="SMART" id="SM00283">
    <property type="entry name" value="MA"/>
    <property type="match status" value="1"/>
</dbReference>
<evidence type="ECO:0000256" key="10">
    <source>
        <dbReference type="SAM" id="Phobius"/>
    </source>
</evidence>
<evidence type="ECO:0000256" key="9">
    <source>
        <dbReference type="PROSITE-ProRule" id="PRU00284"/>
    </source>
</evidence>
<gene>
    <name evidence="13" type="ORF">ACJDUG_00610</name>
</gene>
<dbReference type="InterPro" id="IPR003660">
    <property type="entry name" value="HAMP_dom"/>
</dbReference>
<dbReference type="CDD" id="cd12912">
    <property type="entry name" value="PDC2_MCP_like"/>
    <property type="match status" value="1"/>
</dbReference>
<keyword evidence="5 10" id="KW-1133">Transmembrane helix</keyword>
<keyword evidence="7 9" id="KW-0807">Transducer</keyword>
<evidence type="ECO:0000256" key="7">
    <source>
        <dbReference type="ARBA" id="ARBA00023224"/>
    </source>
</evidence>
<dbReference type="InterPro" id="IPR029151">
    <property type="entry name" value="Sensor-like_sf"/>
</dbReference>
<evidence type="ECO:0000256" key="2">
    <source>
        <dbReference type="ARBA" id="ARBA00022475"/>
    </source>
</evidence>
<evidence type="ECO:0000313" key="13">
    <source>
        <dbReference type="EMBL" id="MFL0245475.1"/>
    </source>
</evidence>
<feature type="domain" description="HAMP" evidence="12">
    <location>
        <begin position="308"/>
        <end position="360"/>
    </location>
</feature>
<comment type="similarity">
    <text evidence="8">Belongs to the methyl-accepting chemotaxis (MCP) protein family.</text>
</comment>
<dbReference type="SUPFAM" id="SSF103190">
    <property type="entry name" value="Sensory domain-like"/>
    <property type="match status" value="1"/>
</dbReference>
<keyword evidence="3" id="KW-0145">Chemotaxis</keyword>
<dbReference type="InterPro" id="IPR033479">
    <property type="entry name" value="dCache_1"/>
</dbReference>
<dbReference type="Pfam" id="PF02743">
    <property type="entry name" value="dCache_1"/>
    <property type="match status" value="1"/>
</dbReference>
<dbReference type="InterPro" id="IPR004089">
    <property type="entry name" value="MCPsignal_dom"/>
</dbReference>
<feature type="domain" description="Methyl-accepting transducer" evidence="11">
    <location>
        <begin position="379"/>
        <end position="615"/>
    </location>
</feature>
<comment type="caution">
    <text evidence="13">The sequence shown here is derived from an EMBL/GenBank/DDBJ whole genome shotgun (WGS) entry which is preliminary data.</text>
</comment>
<dbReference type="Gene3D" id="6.10.340.10">
    <property type="match status" value="1"/>
</dbReference>
<organism evidence="13 14">
    <name type="scientific">Candidatus Clostridium stratigraminis</name>
    <dbReference type="NCBI Taxonomy" id="3381661"/>
    <lineage>
        <taxon>Bacteria</taxon>
        <taxon>Bacillati</taxon>
        <taxon>Bacillota</taxon>
        <taxon>Clostridia</taxon>
        <taxon>Eubacteriales</taxon>
        <taxon>Clostridiaceae</taxon>
        <taxon>Clostridium</taxon>
    </lineage>
</organism>
<feature type="transmembrane region" description="Helical" evidence="10">
    <location>
        <begin position="286"/>
        <end position="305"/>
    </location>
</feature>
<dbReference type="Proteomes" id="UP001623591">
    <property type="component" value="Unassembled WGS sequence"/>
</dbReference>
<dbReference type="EMBL" id="JBJHZZ010000001">
    <property type="protein sequence ID" value="MFL0245475.1"/>
    <property type="molecule type" value="Genomic_DNA"/>
</dbReference>
<reference evidence="13 14" key="1">
    <citation type="submission" date="2024-11" db="EMBL/GenBank/DDBJ databases">
        <authorList>
            <person name="Heng Y.C."/>
            <person name="Lim A.C.H."/>
            <person name="Lee J.K.Y."/>
            <person name="Kittelmann S."/>
        </authorList>
    </citation>
    <scope>NUCLEOTIDE SEQUENCE [LARGE SCALE GENOMIC DNA]</scope>
    <source>
        <strain evidence="13 14">WILCCON 0185</strain>
    </source>
</reference>
<keyword evidence="6 10" id="KW-0472">Membrane</keyword>
<dbReference type="Gene3D" id="1.10.287.950">
    <property type="entry name" value="Methyl-accepting chemotaxis protein"/>
    <property type="match status" value="1"/>
</dbReference>
<dbReference type="PROSITE" id="PS50111">
    <property type="entry name" value="CHEMOTAXIS_TRANSDUC_2"/>
    <property type="match status" value="1"/>
</dbReference>
<evidence type="ECO:0000256" key="6">
    <source>
        <dbReference type="ARBA" id="ARBA00023136"/>
    </source>
</evidence>
<evidence type="ECO:0000259" key="11">
    <source>
        <dbReference type="PROSITE" id="PS50111"/>
    </source>
</evidence>
<evidence type="ECO:0000259" key="12">
    <source>
        <dbReference type="PROSITE" id="PS50885"/>
    </source>
</evidence>
<keyword evidence="4 10" id="KW-0812">Transmembrane</keyword>
<evidence type="ECO:0000256" key="1">
    <source>
        <dbReference type="ARBA" id="ARBA00004651"/>
    </source>
</evidence>
<dbReference type="PANTHER" id="PTHR32089">
    <property type="entry name" value="METHYL-ACCEPTING CHEMOTAXIS PROTEIN MCPB"/>
    <property type="match status" value="1"/>
</dbReference>
<sequence>MRISLKAKLSLIFFLLISIPLVSLGVFSYFKSSGALQSISEQNLNKATSLTAESIVGSIKSVNDSLEFISLSDSLVTVLENPNEENKIKAFKYISQIQKNKNSEIETLLVVNKTGKSIMTNEKQNDDTDLSDREYVQKALKGTSAQSDVITSKITGNTVVGVAFPVMKDNKLLGVVVGTIKFETISQHAAEIKVGESGYAYMLNKDGVFIYHPDSQKVLKENFFNTNDKNIQVIVEGMKSGKAGSGEYTYEGVRKFVAYASVNGWILATTANYDELMSSAINIRNYTIYITLGAIFVAMIIAYFLTTNNIIKPIKNLEELMSKAGDGDLTVKSHISTKDEIQVLGESFNKMIESQVNIIKKVSSASQELSASSEEMAASSEEITASVETVTASIQGVAADTEKQKDTILDTSQVLVQLSSLIQIAQNKAFTTSDNATRTVEAANAGRNKVKETVSAINTISRTTDETENILKSVEELSKKVEGITTTINSISSQTNLLALNAAIEAARAGEHGKGFSVVADEVRVLSEQTALGSNEISQLINEMVKQIELAVKSMAIGKASVDNGVVVVNETDKSFLSIINSIERIVEDIGQVVEVTKEEVANSDQIIKLIDTIATLAEQNFSSSQEVASSAEEQTASVENLSASATETSTLAYELNNIVEKFKVWGEQIEG</sequence>
<dbReference type="Pfam" id="PF00672">
    <property type="entry name" value="HAMP"/>
    <property type="match status" value="1"/>
</dbReference>
<dbReference type="SMART" id="SM00304">
    <property type="entry name" value="HAMP"/>
    <property type="match status" value="1"/>
</dbReference>
<evidence type="ECO:0000256" key="3">
    <source>
        <dbReference type="ARBA" id="ARBA00022500"/>
    </source>
</evidence>
<proteinExistence type="inferred from homology"/>
<accession>A0ABW8T0M7</accession>
<protein>
    <submittedName>
        <fullName evidence="13">Methyl-accepting chemotaxis protein</fullName>
    </submittedName>
</protein>
<evidence type="ECO:0000313" key="14">
    <source>
        <dbReference type="Proteomes" id="UP001623591"/>
    </source>
</evidence>
<dbReference type="PROSITE" id="PS50885">
    <property type="entry name" value="HAMP"/>
    <property type="match status" value="1"/>
</dbReference>
<dbReference type="Gene3D" id="3.30.450.20">
    <property type="entry name" value="PAS domain"/>
    <property type="match status" value="1"/>
</dbReference>
<dbReference type="SUPFAM" id="SSF58104">
    <property type="entry name" value="Methyl-accepting chemotaxis protein (MCP) signaling domain"/>
    <property type="match status" value="2"/>
</dbReference>
<dbReference type="CDD" id="cd12914">
    <property type="entry name" value="PDC1_DGC_like"/>
    <property type="match status" value="1"/>
</dbReference>
<evidence type="ECO:0000256" key="4">
    <source>
        <dbReference type="ARBA" id="ARBA00022692"/>
    </source>
</evidence>